<feature type="compositionally biased region" description="Polar residues" evidence="1">
    <location>
        <begin position="137"/>
        <end position="151"/>
    </location>
</feature>
<dbReference type="AlphaFoldDB" id="A0A166V3V0"/>
<feature type="compositionally biased region" description="Polar residues" evidence="1">
    <location>
        <begin position="1045"/>
        <end position="1055"/>
    </location>
</feature>
<keyword evidence="3" id="KW-1185">Reference proteome</keyword>
<feature type="compositionally biased region" description="Polar residues" evidence="1">
    <location>
        <begin position="179"/>
        <end position="193"/>
    </location>
</feature>
<feature type="region of interest" description="Disordered" evidence="1">
    <location>
        <begin position="1"/>
        <end position="27"/>
    </location>
</feature>
<reference evidence="2 3" key="1">
    <citation type="submission" date="2015-06" db="EMBL/GenBank/DDBJ databases">
        <title>Survival trade-offs in plant roots during colonization by closely related pathogenic and mutualistic fungi.</title>
        <authorList>
            <person name="Hacquard S."/>
            <person name="Kracher B."/>
            <person name="Hiruma K."/>
            <person name="Weinman A."/>
            <person name="Muench P."/>
            <person name="Garrido Oter R."/>
            <person name="Ver Loren van Themaat E."/>
            <person name="Dallerey J.-F."/>
            <person name="Damm U."/>
            <person name="Henrissat B."/>
            <person name="Lespinet O."/>
            <person name="Thon M."/>
            <person name="Kemen E."/>
            <person name="McHardy A.C."/>
            <person name="Schulze-Lefert P."/>
            <person name="O'Connell R.J."/>
        </authorList>
    </citation>
    <scope>NUCLEOTIDE SEQUENCE [LARGE SCALE GENOMIC DNA]</scope>
    <source>
        <strain evidence="2 3">0861</strain>
    </source>
</reference>
<sequence>MNIPKLTFNPPSGDAITPPASRTVDRASPKMALAAFSTLEVTPQPNGGMASSLSSLSIDFTTPTKAGASPKSKSTTKKQAPNFASLSLASPSKKYSTAETPRPNKGISTDLKIVPLAPSTTRTPSPKKVSFADESFTPLTASTPKHFSASTPKFARGLSPKSSPLKPALSDFSVMSITSPATPQLSHDQSDPNQGPLETRAALVSPSKSEDQEHENGGAYESPSKADTTMHDITMMSDFTVASPRKPQGYTFASTELSETAKKLCEPFDSESYEDFDFTSTLSPVPDFPRRPARVPRMKQRRKTRGLILEKAIARRVVESLAVEELDAAAQFRHIAVKGELAYALCPRKRQRVAEATEEDYSEPYWLDEEVEERPVINMIEARRVLRNDLFSLPAGPSVREQRQQYKADMQKYGQVMGSTKGKRNYDGEPKRAYNNALLTHAIMKPLLAFPMPDLSFEWVLETAIRDSNKAHGREQEKHRNVRQPIAVFGESDFSVIEEEEEPQSPTAKLPHFPSSATHHSEASRKTRLDQGLVSLRSKIAAFDVQEPDIAPVSPLSSPIGPGFTFEVPSFISSPSVTQANDDEVEEELDEPLEPVASPIVYFKDRSQTSPFKKRKSLPATRRPSVTSLLRRVSLPLTLPAADSDQLPLVQDLQDPASGPLVGAPDSSVELLAVQDPSVVDPASAAFVQASPASAGGVSSSSALALASPAGSPSPSPVVVDVRENPDIFGSFQERPGSPVQALPSLAHVFEDAEESMDSNVAVSKEDGRLIVRFKVSEEHAALIAAEDASLAAQTSPVAQADQEEEHGKQDEKEDEEVSQMPDQAPALALDDDSDLVMLREFMSRHAARKAAKAAEPAEPVEPADLALSPTPAPVLALSPTPVPSAPILAAVAPTPERAQSIWADTPAFSVTSSAERPRSARRASPASSTARRPLGALDVNSPSPRKVKRKADDVEEREVSPEKKPQPPKRQRREKAEKPGRDENEKPKEDENANPAEEDAPVPGVRTRAQRAAERGEVAPATKIPMRHKGYAKVRSGEKDLASLTRQNTRTNKGSALPAEQVLESLKNAPPTVETRAAAAARKDGKSVQWAEQLARSQSEEPSSTPLSPAEEKQVGKTRGRAKGSTNKTTAAKASTTSTSSSTTTKATTAKSTKLRQPATPGPKTESAKVTKPKKVTAAAKKELGLSANGTPAKRSARIAKK</sequence>
<dbReference type="Proteomes" id="UP000076552">
    <property type="component" value="Unassembled WGS sequence"/>
</dbReference>
<feature type="compositionally biased region" description="Basic and acidic residues" evidence="1">
    <location>
        <begin position="975"/>
        <end position="992"/>
    </location>
</feature>
<feature type="region of interest" description="Disordered" evidence="1">
    <location>
        <begin position="60"/>
        <end position="166"/>
    </location>
</feature>
<gene>
    <name evidence="2" type="ORF">CT0861_09190</name>
</gene>
<feature type="region of interest" description="Disordered" evidence="1">
    <location>
        <begin position="788"/>
        <end position="833"/>
    </location>
</feature>
<evidence type="ECO:0000256" key="1">
    <source>
        <dbReference type="SAM" id="MobiDB-lite"/>
    </source>
</evidence>
<feature type="region of interest" description="Disordered" evidence="1">
    <location>
        <begin position="498"/>
        <end position="527"/>
    </location>
</feature>
<dbReference type="EMBL" id="LFIV01000036">
    <property type="protein sequence ID" value="KZL74128.1"/>
    <property type="molecule type" value="Genomic_DNA"/>
</dbReference>
<name>A0A166V3V0_9PEZI</name>
<feature type="region of interest" description="Disordered" evidence="1">
    <location>
        <begin position="847"/>
        <end position="1203"/>
    </location>
</feature>
<feature type="compositionally biased region" description="Low complexity" evidence="1">
    <location>
        <begin position="854"/>
        <end position="864"/>
    </location>
</feature>
<proteinExistence type="predicted"/>
<feature type="compositionally biased region" description="Polar residues" evidence="1">
    <location>
        <begin position="1096"/>
        <end position="1108"/>
    </location>
</feature>
<feature type="compositionally biased region" description="Polar residues" evidence="1">
    <location>
        <begin position="71"/>
        <end position="99"/>
    </location>
</feature>
<feature type="region of interest" description="Disordered" evidence="1">
    <location>
        <begin position="179"/>
        <end position="226"/>
    </location>
</feature>
<feature type="compositionally biased region" description="Low complexity" evidence="1">
    <location>
        <begin position="1124"/>
        <end position="1153"/>
    </location>
</feature>
<accession>A0A166V3V0</accession>
<organism evidence="2 3">
    <name type="scientific">Colletotrichum tofieldiae</name>
    <dbReference type="NCBI Taxonomy" id="708197"/>
    <lineage>
        <taxon>Eukaryota</taxon>
        <taxon>Fungi</taxon>
        <taxon>Dikarya</taxon>
        <taxon>Ascomycota</taxon>
        <taxon>Pezizomycotina</taxon>
        <taxon>Sordariomycetes</taxon>
        <taxon>Hypocreomycetidae</taxon>
        <taxon>Glomerellales</taxon>
        <taxon>Glomerellaceae</taxon>
        <taxon>Colletotrichum</taxon>
        <taxon>Colletotrichum spaethianum species complex</taxon>
    </lineage>
</organism>
<comment type="caution">
    <text evidence="2">The sequence shown here is derived from an EMBL/GenBank/DDBJ whole genome shotgun (WGS) entry which is preliminary data.</text>
</comment>
<evidence type="ECO:0000313" key="3">
    <source>
        <dbReference type="Proteomes" id="UP000076552"/>
    </source>
</evidence>
<protein>
    <submittedName>
        <fullName evidence="2">Uncharacterized protein</fullName>
    </submittedName>
</protein>
<feature type="compositionally biased region" description="Low complexity" evidence="1">
    <location>
        <begin position="923"/>
        <end position="934"/>
    </location>
</feature>
<evidence type="ECO:0000313" key="2">
    <source>
        <dbReference type="EMBL" id="KZL74128.1"/>
    </source>
</evidence>